<dbReference type="STRING" id="542762.A0A4S4DMD0"/>
<evidence type="ECO:0000256" key="2">
    <source>
        <dbReference type="ARBA" id="ARBA00022598"/>
    </source>
</evidence>
<keyword evidence="2" id="KW-0436">Ligase</keyword>
<evidence type="ECO:0000259" key="3">
    <source>
        <dbReference type="Pfam" id="PF00501"/>
    </source>
</evidence>
<name>A0A4S4DMD0_CAMSN</name>
<dbReference type="PANTHER" id="PTHR43859">
    <property type="entry name" value="ACYL-ACTIVATING ENZYME"/>
    <property type="match status" value="1"/>
</dbReference>
<evidence type="ECO:0000256" key="1">
    <source>
        <dbReference type="ARBA" id="ARBA00006432"/>
    </source>
</evidence>
<proteinExistence type="inferred from homology"/>
<accession>A0A4S4DMD0</accession>
<organism evidence="4 5">
    <name type="scientific">Camellia sinensis var. sinensis</name>
    <name type="common">China tea</name>
    <dbReference type="NCBI Taxonomy" id="542762"/>
    <lineage>
        <taxon>Eukaryota</taxon>
        <taxon>Viridiplantae</taxon>
        <taxon>Streptophyta</taxon>
        <taxon>Embryophyta</taxon>
        <taxon>Tracheophyta</taxon>
        <taxon>Spermatophyta</taxon>
        <taxon>Magnoliopsida</taxon>
        <taxon>eudicotyledons</taxon>
        <taxon>Gunneridae</taxon>
        <taxon>Pentapetalae</taxon>
        <taxon>asterids</taxon>
        <taxon>Ericales</taxon>
        <taxon>Theaceae</taxon>
        <taxon>Camellia</taxon>
    </lineage>
</organism>
<sequence length="138" mass="15471">MNRFLKNSLSRFIGSVNRIQPILTSIQFSRQFSGNLERDPCESVEGLVRCPANHVPLSPITFLERSAKVYRDRTSLVYGSVKYTWKETHERCLRLASALTHLGISPGDVYSLLSPQERSAGQKECSGSRWVDGGLGRV</sequence>
<dbReference type="Gene3D" id="3.40.50.980">
    <property type="match status" value="1"/>
</dbReference>
<evidence type="ECO:0000313" key="5">
    <source>
        <dbReference type="Proteomes" id="UP000306102"/>
    </source>
</evidence>
<dbReference type="SUPFAM" id="SSF56801">
    <property type="entry name" value="Acetyl-CoA synthetase-like"/>
    <property type="match status" value="1"/>
</dbReference>
<gene>
    <name evidence="4" type="ORF">TEA_015481</name>
</gene>
<dbReference type="GO" id="GO:0016874">
    <property type="term" value="F:ligase activity"/>
    <property type="evidence" value="ECO:0007669"/>
    <property type="project" value="UniProtKB-KW"/>
</dbReference>
<dbReference type="InterPro" id="IPR000873">
    <property type="entry name" value="AMP-dep_synth/lig_dom"/>
</dbReference>
<evidence type="ECO:0000313" key="4">
    <source>
        <dbReference type="EMBL" id="THG04140.1"/>
    </source>
</evidence>
<dbReference type="PANTHER" id="PTHR43859:SF5">
    <property type="entry name" value="ISOVALERATE--COA LIGASE AAE2"/>
    <property type="match status" value="1"/>
</dbReference>
<feature type="domain" description="AMP-dependent synthetase/ligase" evidence="3">
    <location>
        <begin position="63"/>
        <end position="116"/>
    </location>
</feature>
<dbReference type="AlphaFoldDB" id="A0A4S4DMD0"/>
<protein>
    <recommendedName>
        <fullName evidence="3">AMP-dependent synthetase/ligase domain-containing protein</fullName>
    </recommendedName>
</protein>
<keyword evidence="5" id="KW-1185">Reference proteome</keyword>
<dbReference type="Proteomes" id="UP000306102">
    <property type="component" value="Unassembled WGS sequence"/>
</dbReference>
<comment type="similarity">
    <text evidence="1">Belongs to the ATP-dependent AMP-binding enzyme family.</text>
</comment>
<dbReference type="EMBL" id="SDRB02010808">
    <property type="protein sequence ID" value="THG04140.1"/>
    <property type="molecule type" value="Genomic_DNA"/>
</dbReference>
<reference evidence="4 5" key="1">
    <citation type="journal article" date="2018" name="Proc. Natl. Acad. Sci. U.S.A.">
        <title>Draft genome sequence of Camellia sinensis var. sinensis provides insights into the evolution of the tea genome and tea quality.</title>
        <authorList>
            <person name="Wei C."/>
            <person name="Yang H."/>
            <person name="Wang S."/>
            <person name="Zhao J."/>
            <person name="Liu C."/>
            <person name="Gao L."/>
            <person name="Xia E."/>
            <person name="Lu Y."/>
            <person name="Tai Y."/>
            <person name="She G."/>
            <person name="Sun J."/>
            <person name="Cao H."/>
            <person name="Tong W."/>
            <person name="Gao Q."/>
            <person name="Li Y."/>
            <person name="Deng W."/>
            <person name="Jiang X."/>
            <person name="Wang W."/>
            <person name="Chen Q."/>
            <person name="Zhang S."/>
            <person name="Li H."/>
            <person name="Wu J."/>
            <person name="Wang P."/>
            <person name="Li P."/>
            <person name="Shi C."/>
            <person name="Zheng F."/>
            <person name="Jian J."/>
            <person name="Huang B."/>
            <person name="Shan D."/>
            <person name="Shi M."/>
            <person name="Fang C."/>
            <person name="Yue Y."/>
            <person name="Li F."/>
            <person name="Li D."/>
            <person name="Wei S."/>
            <person name="Han B."/>
            <person name="Jiang C."/>
            <person name="Yin Y."/>
            <person name="Xia T."/>
            <person name="Zhang Z."/>
            <person name="Bennetzen J.L."/>
            <person name="Zhao S."/>
            <person name="Wan X."/>
        </authorList>
    </citation>
    <scope>NUCLEOTIDE SEQUENCE [LARGE SCALE GENOMIC DNA]</scope>
    <source>
        <strain evidence="5">cv. Shuchazao</strain>
        <tissue evidence="4">Leaf</tissue>
    </source>
</reference>
<dbReference type="Pfam" id="PF00501">
    <property type="entry name" value="AMP-binding"/>
    <property type="match status" value="1"/>
</dbReference>
<comment type="caution">
    <text evidence="4">The sequence shown here is derived from an EMBL/GenBank/DDBJ whole genome shotgun (WGS) entry which is preliminary data.</text>
</comment>